<accession>A0ABQ4N701</accession>
<proteinExistence type="predicted"/>
<dbReference type="EMBL" id="BOVJ01000078">
    <property type="protein sequence ID" value="GIQ64020.1"/>
    <property type="molecule type" value="Genomic_DNA"/>
</dbReference>
<evidence type="ECO:0000313" key="1">
    <source>
        <dbReference type="EMBL" id="GIQ64020.1"/>
    </source>
</evidence>
<reference evidence="1 2" key="1">
    <citation type="submission" date="2021-04" db="EMBL/GenBank/DDBJ databases">
        <title>Draft genome sequence of Paenibacillus cisolokensis, LC2-13A.</title>
        <authorList>
            <person name="Uke A."/>
            <person name="Chhe C."/>
            <person name="Baramee S."/>
            <person name="Kosugi A."/>
        </authorList>
    </citation>
    <scope>NUCLEOTIDE SEQUENCE [LARGE SCALE GENOMIC DNA]</scope>
    <source>
        <strain evidence="1 2">LC2-13A</strain>
    </source>
</reference>
<evidence type="ECO:0008006" key="3">
    <source>
        <dbReference type="Google" id="ProtNLM"/>
    </source>
</evidence>
<protein>
    <recommendedName>
        <fullName evidence="3">F5/8 type C domain-containing protein</fullName>
    </recommendedName>
</protein>
<keyword evidence="2" id="KW-1185">Reference proteome</keyword>
<comment type="caution">
    <text evidence="1">The sequence shown here is derived from an EMBL/GenBank/DDBJ whole genome shotgun (WGS) entry which is preliminary data.</text>
</comment>
<organism evidence="1 2">
    <name type="scientific">Paenibacillus cisolokensis</name>
    <dbReference type="NCBI Taxonomy" id="1658519"/>
    <lineage>
        <taxon>Bacteria</taxon>
        <taxon>Bacillati</taxon>
        <taxon>Bacillota</taxon>
        <taxon>Bacilli</taxon>
        <taxon>Bacillales</taxon>
        <taxon>Paenibacillaceae</taxon>
        <taxon>Paenibacillus</taxon>
    </lineage>
</organism>
<gene>
    <name evidence="1" type="ORF">PACILC2_25880</name>
</gene>
<name>A0ABQ4N701_9BACL</name>
<dbReference type="Proteomes" id="UP000680304">
    <property type="component" value="Unassembled WGS sequence"/>
</dbReference>
<evidence type="ECO:0000313" key="2">
    <source>
        <dbReference type="Proteomes" id="UP000680304"/>
    </source>
</evidence>
<sequence>MGTQRVDTIGVQVTLQRWTGSQWVDVNTGANSTFSNASYAYSSREISVSTGYYYRVKTRHWIVYGDVREEGTVYSDSLLIN</sequence>